<feature type="compositionally biased region" description="Low complexity" evidence="1">
    <location>
        <begin position="1"/>
        <end position="11"/>
    </location>
</feature>
<evidence type="ECO:0000313" key="3">
    <source>
        <dbReference type="EMBL" id="WVZ20697.1"/>
    </source>
</evidence>
<proteinExistence type="predicted"/>
<name>A0AAQ3P4U8_VIGMU</name>
<evidence type="ECO:0000259" key="2">
    <source>
        <dbReference type="Pfam" id="PF05678"/>
    </source>
</evidence>
<evidence type="ECO:0000256" key="1">
    <source>
        <dbReference type="SAM" id="MobiDB-lite"/>
    </source>
</evidence>
<evidence type="ECO:0000313" key="4">
    <source>
        <dbReference type="Proteomes" id="UP001374535"/>
    </source>
</evidence>
<dbReference type="InterPro" id="IPR039609">
    <property type="entry name" value="VQ_15/22"/>
</dbReference>
<feature type="domain" description="VQ" evidence="2">
    <location>
        <begin position="143"/>
        <end position="170"/>
    </location>
</feature>
<dbReference type="EMBL" id="CP144699">
    <property type="protein sequence ID" value="WVZ20697.1"/>
    <property type="molecule type" value="Genomic_DNA"/>
</dbReference>
<dbReference type="PANTHER" id="PTHR33179:SF4">
    <property type="entry name" value="VQ MOTIF-CONTAINING PROTEIN"/>
    <property type="match status" value="1"/>
</dbReference>
<dbReference type="PANTHER" id="PTHR33179">
    <property type="entry name" value="VQ MOTIF-CONTAINING PROTEIN"/>
    <property type="match status" value="1"/>
</dbReference>
<feature type="compositionally biased region" description="Polar residues" evidence="1">
    <location>
        <begin position="114"/>
        <end position="132"/>
    </location>
</feature>
<reference evidence="3 4" key="1">
    <citation type="journal article" date="2023" name="Life. Sci Alliance">
        <title>Evolutionary insights into 3D genome organization and epigenetic landscape of Vigna mungo.</title>
        <authorList>
            <person name="Junaid A."/>
            <person name="Singh B."/>
            <person name="Bhatia S."/>
        </authorList>
    </citation>
    <scope>NUCLEOTIDE SEQUENCE [LARGE SCALE GENOMIC DNA]</scope>
    <source>
        <strain evidence="3">Urdbean</strain>
    </source>
</reference>
<sequence>MDSGNSGSISSSDEEYDSSSHADPSFLNHFGSISHPQPSLVPSHPSMFDLSSTYLHALSQSNPNQNPHNSFLNIDSLAQRSQSNCTLPETLPSSSSATAAINQCLLAPQPLAHDNTSARQLSSPPQTTNLVRNSKKRSRASRRAPTTVLTTDTTNFRSMVQEFTGIPAPPFSPSFSRRLPLRSNPLLSTSSRTSLHNNATISLSPNNNSINYQLLPDLSLPYHPPQNIMQHHPIPTFHPSYSLQTLVPAGFGAKSLFMPALDAHDLVVAQGHQHVVSEGMLQRSGGDGDCRDGSIVGGGRRDSFRCLDGNNYGGCKLNISVSASSSVNHEKNLENGNSPREGAVEAWICSSDQ</sequence>
<protein>
    <recommendedName>
        <fullName evidence="2">VQ domain-containing protein</fullName>
    </recommendedName>
</protein>
<dbReference type="AlphaFoldDB" id="A0AAQ3P4U8"/>
<dbReference type="InterPro" id="IPR008889">
    <property type="entry name" value="VQ"/>
</dbReference>
<dbReference type="Proteomes" id="UP001374535">
    <property type="component" value="Chromosome 2"/>
</dbReference>
<feature type="compositionally biased region" description="Basic residues" evidence="1">
    <location>
        <begin position="133"/>
        <end position="142"/>
    </location>
</feature>
<dbReference type="Pfam" id="PF05678">
    <property type="entry name" value="VQ"/>
    <property type="match status" value="1"/>
</dbReference>
<keyword evidence="4" id="KW-1185">Reference proteome</keyword>
<feature type="region of interest" description="Disordered" evidence="1">
    <location>
        <begin position="1"/>
        <end position="30"/>
    </location>
</feature>
<accession>A0AAQ3P4U8</accession>
<gene>
    <name evidence="3" type="ORF">V8G54_008019</name>
</gene>
<feature type="region of interest" description="Disordered" evidence="1">
    <location>
        <begin position="114"/>
        <end position="147"/>
    </location>
</feature>
<organism evidence="3 4">
    <name type="scientific">Vigna mungo</name>
    <name type="common">Black gram</name>
    <name type="synonym">Phaseolus mungo</name>
    <dbReference type="NCBI Taxonomy" id="3915"/>
    <lineage>
        <taxon>Eukaryota</taxon>
        <taxon>Viridiplantae</taxon>
        <taxon>Streptophyta</taxon>
        <taxon>Embryophyta</taxon>
        <taxon>Tracheophyta</taxon>
        <taxon>Spermatophyta</taxon>
        <taxon>Magnoliopsida</taxon>
        <taxon>eudicotyledons</taxon>
        <taxon>Gunneridae</taxon>
        <taxon>Pentapetalae</taxon>
        <taxon>rosids</taxon>
        <taxon>fabids</taxon>
        <taxon>Fabales</taxon>
        <taxon>Fabaceae</taxon>
        <taxon>Papilionoideae</taxon>
        <taxon>50 kb inversion clade</taxon>
        <taxon>NPAAA clade</taxon>
        <taxon>indigoferoid/millettioid clade</taxon>
        <taxon>Phaseoleae</taxon>
        <taxon>Vigna</taxon>
    </lineage>
</organism>